<reference evidence="3 4" key="1">
    <citation type="submission" date="2018-11" db="EMBL/GenBank/DDBJ databases">
        <title>Genomic Encyclopedia of Type Strains, Phase IV (KMG-IV): sequencing the most valuable type-strain genomes for metagenomic binning, comparative biology and taxonomic classification.</title>
        <authorList>
            <person name="Goeker M."/>
        </authorList>
    </citation>
    <scope>NUCLEOTIDE SEQUENCE [LARGE SCALE GENOMIC DNA]</scope>
    <source>
        <strain evidence="3 4">DSM 18090</strain>
    </source>
</reference>
<comment type="caution">
    <text evidence="3">The sequence shown here is derived from an EMBL/GenBank/DDBJ whole genome shotgun (WGS) entry which is preliminary data.</text>
</comment>
<dbReference type="Pfam" id="PF13556">
    <property type="entry name" value="HTH_30"/>
    <property type="match status" value="1"/>
</dbReference>
<gene>
    <name evidence="3" type="ORF">EDC24_1701</name>
</gene>
<accession>A0A3N5B6Z6</accession>
<dbReference type="Proteomes" id="UP000276443">
    <property type="component" value="Unassembled WGS sequence"/>
</dbReference>
<evidence type="ECO:0000259" key="1">
    <source>
        <dbReference type="Pfam" id="PF05651"/>
    </source>
</evidence>
<dbReference type="InterPro" id="IPR042070">
    <property type="entry name" value="PucR_C-HTH_sf"/>
</dbReference>
<protein>
    <submittedName>
        <fullName evidence="3">CdaR family transcriptional regulator</fullName>
    </submittedName>
</protein>
<dbReference type="EMBL" id="RKRF01000009">
    <property type="protein sequence ID" value="RPF53204.1"/>
    <property type="molecule type" value="Genomic_DNA"/>
</dbReference>
<evidence type="ECO:0000313" key="4">
    <source>
        <dbReference type="Proteomes" id="UP000276443"/>
    </source>
</evidence>
<dbReference type="PANTHER" id="PTHR33744">
    <property type="entry name" value="CARBOHYDRATE DIACID REGULATOR"/>
    <property type="match status" value="1"/>
</dbReference>
<dbReference type="RefSeq" id="WP_170158517.1">
    <property type="nucleotide sequence ID" value="NZ_RKRF01000009.1"/>
</dbReference>
<dbReference type="AlphaFoldDB" id="A0A3N5B6Z6"/>
<evidence type="ECO:0000313" key="3">
    <source>
        <dbReference type="EMBL" id="RPF53204.1"/>
    </source>
</evidence>
<dbReference type="InterPro" id="IPR051448">
    <property type="entry name" value="CdaR-like_regulators"/>
</dbReference>
<keyword evidence="4" id="KW-1185">Reference proteome</keyword>
<name>A0A3N5B6Z6_9BACI</name>
<feature type="domain" description="PucR C-terminal helix-turn-helix" evidence="2">
    <location>
        <begin position="296"/>
        <end position="350"/>
    </location>
</feature>
<sequence length="359" mass="41139">MELTKQLANEVIERLAGDIDFSINIMDKAGLILASTNENRVGEVHAGAQSVLNTLTTVIIDQDNVEEFPNSKPGVNVPVYLNQEVIGVVGITGEPDEVLPIAKVFKVTVEMVIEQIYHERQYFYQEQLLQNWLQKLLHPLMIDEKEVFKQGQRIVEFEETQSYQVLVFQSENINLYLDQIKRAISAVADPLFTTMLQNEEVISCVPQTISNEMIKSFEKLNLDRIGIGTFERGLMGIRKSYFYAKDAMKLITSQNIASVTDYTLEVLTSKLPEDVIQDFYQKELDQLKFLSSDYHKTIKTFVAYDFQMNQTADKLHIHRNTLNYRLDMVSQIVGLDPKKAKDLFVLWLLLNQLGCANDQ</sequence>
<dbReference type="PANTHER" id="PTHR33744:SF15">
    <property type="entry name" value="CARBOHYDRATE DIACID REGULATOR"/>
    <property type="match status" value="1"/>
</dbReference>
<proteinExistence type="predicted"/>
<dbReference type="Gene3D" id="1.10.10.2840">
    <property type="entry name" value="PucR C-terminal helix-turn-helix domain"/>
    <property type="match status" value="1"/>
</dbReference>
<evidence type="ECO:0000259" key="2">
    <source>
        <dbReference type="Pfam" id="PF13556"/>
    </source>
</evidence>
<dbReference type="InterPro" id="IPR008599">
    <property type="entry name" value="Diacid_rec"/>
</dbReference>
<feature type="domain" description="Putative sugar diacid recognition" evidence="1">
    <location>
        <begin position="3"/>
        <end position="135"/>
    </location>
</feature>
<organism evidence="3 4">
    <name type="scientific">Aquisalibacillus elongatus</name>
    <dbReference type="NCBI Taxonomy" id="485577"/>
    <lineage>
        <taxon>Bacteria</taxon>
        <taxon>Bacillati</taxon>
        <taxon>Bacillota</taxon>
        <taxon>Bacilli</taxon>
        <taxon>Bacillales</taxon>
        <taxon>Bacillaceae</taxon>
        <taxon>Aquisalibacillus</taxon>
    </lineage>
</organism>
<dbReference type="Pfam" id="PF05651">
    <property type="entry name" value="Diacid_rec"/>
    <property type="match status" value="1"/>
</dbReference>
<dbReference type="InterPro" id="IPR025736">
    <property type="entry name" value="PucR_C-HTH_dom"/>
</dbReference>